<evidence type="ECO:0000313" key="1">
    <source>
        <dbReference type="EMBL" id="KAI1880115.1"/>
    </source>
</evidence>
<dbReference type="Proteomes" id="UP000829685">
    <property type="component" value="Unassembled WGS sequence"/>
</dbReference>
<dbReference type="GO" id="GO:0006629">
    <property type="term" value="P:lipid metabolic process"/>
    <property type="evidence" value="ECO:0007669"/>
    <property type="project" value="InterPro"/>
</dbReference>
<dbReference type="EMBL" id="JAFIMR010000003">
    <property type="protein sequence ID" value="KAI1880115.1"/>
    <property type="molecule type" value="Genomic_DNA"/>
</dbReference>
<evidence type="ECO:0008006" key="3">
    <source>
        <dbReference type="Google" id="ProtNLM"/>
    </source>
</evidence>
<comment type="caution">
    <text evidence="1">The sequence shown here is derived from an EMBL/GenBank/DDBJ whole genome shotgun (WGS) entry which is preliminary data.</text>
</comment>
<organism evidence="1 2">
    <name type="scientific">Neoarthrinium moseri</name>
    <dbReference type="NCBI Taxonomy" id="1658444"/>
    <lineage>
        <taxon>Eukaryota</taxon>
        <taxon>Fungi</taxon>
        <taxon>Dikarya</taxon>
        <taxon>Ascomycota</taxon>
        <taxon>Pezizomycotina</taxon>
        <taxon>Sordariomycetes</taxon>
        <taxon>Xylariomycetidae</taxon>
        <taxon>Amphisphaeriales</taxon>
        <taxon>Apiosporaceae</taxon>
        <taxon>Neoarthrinium</taxon>
    </lineage>
</organism>
<name>A0A9P9WVK1_9PEZI</name>
<dbReference type="AlphaFoldDB" id="A0A9P9WVK1"/>
<protein>
    <recommendedName>
        <fullName evidence="3">PLC-like phosphodiesterase</fullName>
    </recommendedName>
</protein>
<dbReference type="GO" id="GO:0008081">
    <property type="term" value="F:phosphoric diester hydrolase activity"/>
    <property type="evidence" value="ECO:0007669"/>
    <property type="project" value="InterPro"/>
</dbReference>
<proteinExistence type="predicted"/>
<evidence type="ECO:0000313" key="2">
    <source>
        <dbReference type="Proteomes" id="UP000829685"/>
    </source>
</evidence>
<sequence length="555" mass="61205">MSQIDLPFIGSIITDAQNTINTVVKEGERIVKEGTDAVQEGGRLLKEGAERVVDEGAHMIRQGGLGALNAFSPVSKRVQVYSWVAKDNYSVEFSVPGKKIRKNQRYSWSNDDLEVDSRSLQDTFDGQFIFRVYNGNGAEVFSRTNTINAATGFIQSGNMTSLDEMQPQLVNNGEAVVAFGFYDAGPGWAGLPRAHQCWVTVTPNWAGWMASVAPLGSEQAKKPFNTFVLPGGHDCGMNSMETFGNIWSHVHDAHDVVSKIAGPLNLPSQITGVLAEVAPYVISGLSRTQTAGITSSMLLGARYFEFRPAEMSTFFDFAPRDGELYYQHMLIPGISFMRFLAEVISFLRQNQGEIAVLQIRYDGVHETCVRPSHEVVGHWIERGLKEWGGDVIKTGNKDDMKNSVAWLRNKQKRLIVLQDIGQYSSYLEDEYKTFDGSNIVKVFEGFLKNASTSLKGNDLAVWQCQATSTLKWAADLASILKPSSLALTSPLLATKARCDTQTLPWLLNNVFPTMRATVLQAIINDFLDGATVDVAIALSQKYFDDKTVGPATDPQ</sequence>
<accession>A0A9P9WVK1</accession>
<dbReference type="InterPro" id="IPR017946">
    <property type="entry name" value="PLC-like_Pdiesterase_TIM-brl"/>
</dbReference>
<dbReference type="Gene3D" id="3.20.20.190">
    <property type="entry name" value="Phosphatidylinositol (PI) phosphodiesterase"/>
    <property type="match status" value="1"/>
</dbReference>
<keyword evidence="2" id="KW-1185">Reference proteome</keyword>
<dbReference type="PANTHER" id="PTHR13593">
    <property type="match status" value="1"/>
</dbReference>
<dbReference type="PANTHER" id="PTHR13593:SF146">
    <property type="entry name" value="PLC-LIKE PHOSPHODIESTERASE"/>
    <property type="match status" value="1"/>
</dbReference>
<reference evidence="1" key="1">
    <citation type="submission" date="2021-03" db="EMBL/GenBank/DDBJ databases">
        <title>Revisited historic fungal species revealed as producer of novel bioactive compounds through whole genome sequencing and comparative genomics.</title>
        <authorList>
            <person name="Vignolle G.A."/>
            <person name="Hochenegger N."/>
            <person name="Mach R.L."/>
            <person name="Mach-Aigner A.R."/>
            <person name="Javad Rahimi M."/>
            <person name="Salim K.A."/>
            <person name="Chan C.M."/>
            <person name="Lim L.B.L."/>
            <person name="Cai F."/>
            <person name="Druzhinina I.S."/>
            <person name="U'Ren J.M."/>
            <person name="Derntl C."/>
        </authorList>
    </citation>
    <scope>NUCLEOTIDE SEQUENCE</scope>
    <source>
        <strain evidence="1">TUCIM 5799</strain>
    </source>
</reference>
<dbReference type="SUPFAM" id="SSF51695">
    <property type="entry name" value="PLC-like phosphodiesterases"/>
    <property type="match status" value="1"/>
</dbReference>
<dbReference type="InterPro" id="IPR051057">
    <property type="entry name" value="PI-PLC_domain"/>
</dbReference>
<gene>
    <name evidence="1" type="ORF">JX265_001736</name>
</gene>